<feature type="region of interest" description="Disordered" evidence="1">
    <location>
        <begin position="48"/>
        <end position="122"/>
    </location>
</feature>
<sequence length="159" mass="17883">MACTIMKLVVTECTLTYLIQMHKNMDIPACGQCIINMKLLLPPSALPSSPLRTPGRHPPVFPVPPKTPYPPKKAPDDSKNRRSDQAPGKRLLFDDDDENKENLPPTESRRPPVKDDEEEEEELNDLVSLLQKLGRDISVLQDIINLDLSNLKKTLGIHQ</sequence>
<organism evidence="2">
    <name type="scientific">Human papillomavirus</name>
    <dbReference type="NCBI Taxonomy" id="10566"/>
    <lineage>
        <taxon>Viruses</taxon>
        <taxon>Monodnaviria</taxon>
        <taxon>Shotokuvirae</taxon>
        <taxon>Cossaviricota</taxon>
        <taxon>Papovaviricetes</taxon>
        <taxon>Zurhausenvirales</taxon>
        <taxon>Papillomaviridae</taxon>
    </lineage>
</organism>
<evidence type="ECO:0000256" key="1">
    <source>
        <dbReference type="SAM" id="MobiDB-lite"/>
    </source>
</evidence>
<feature type="compositionally biased region" description="Pro residues" evidence="1">
    <location>
        <begin position="56"/>
        <end position="72"/>
    </location>
</feature>
<evidence type="ECO:0000313" key="2">
    <source>
        <dbReference type="EMBL" id="QAB13988.1"/>
    </source>
</evidence>
<proteinExistence type="predicted"/>
<feature type="compositionally biased region" description="Basic and acidic residues" evidence="1">
    <location>
        <begin position="73"/>
        <end position="84"/>
    </location>
</feature>
<name>A0A451G3J9_9PAPI</name>
<protein>
    <submittedName>
        <fullName evidence="2">E4 protein</fullName>
    </submittedName>
</protein>
<reference evidence="2" key="1">
    <citation type="journal article" date="2018" name="Nat. Med.">
        <title>Expanded skin virome in DOCK8-deficient patients.</title>
        <authorList>
            <consortium name="NISC Comparative Sequencing Program"/>
            <person name="Tirosh O."/>
            <person name="Conlan S."/>
            <person name="Deming C."/>
            <person name="Lee-Lin S.Q."/>
            <person name="Huang X."/>
            <person name="Su H.C."/>
            <person name="Freeman A.F."/>
            <person name="Segre J.A."/>
            <person name="Kong H.H."/>
        </authorList>
    </citation>
    <scope>NUCLEOTIDE SEQUENCE</scope>
    <source>
        <strain evidence="2">HPV-mSK_237</strain>
    </source>
</reference>
<accession>A0A451G3J9</accession>
<dbReference type="EMBL" id="MH777376">
    <property type="protein sequence ID" value="QAB13988.1"/>
    <property type="molecule type" value="Genomic_DNA"/>
</dbReference>